<name>A0AB36THA9_ACETH</name>
<dbReference type="Proteomes" id="UP000223596">
    <property type="component" value="Unassembled WGS sequence"/>
</dbReference>
<organism evidence="1 2">
    <name type="scientific">Acetivibrio thermocellus AD2</name>
    <dbReference type="NCBI Taxonomy" id="1138384"/>
    <lineage>
        <taxon>Bacteria</taxon>
        <taxon>Bacillati</taxon>
        <taxon>Bacillota</taxon>
        <taxon>Clostridia</taxon>
        <taxon>Eubacteriales</taxon>
        <taxon>Oscillospiraceae</taxon>
        <taxon>Acetivibrio</taxon>
    </lineage>
</organism>
<evidence type="ECO:0000313" key="1">
    <source>
        <dbReference type="EMBL" id="PFH03302.1"/>
    </source>
</evidence>
<dbReference type="RefSeq" id="WP_003512325.1">
    <property type="nucleotide sequence ID" value="NZ_CP013828.1"/>
</dbReference>
<proteinExistence type="predicted"/>
<dbReference type="GeneID" id="35805521"/>
<gene>
    <name evidence="1" type="ORF">M972_112105</name>
</gene>
<evidence type="ECO:0000313" key="2">
    <source>
        <dbReference type="Proteomes" id="UP000223596"/>
    </source>
</evidence>
<reference evidence="1 2" key="1">
    <citation type="submission" date="2017-09" db="EMBL/GenBank/DDBJ databases">
        <title>Evaluation of Pacific Biosciences Sequencing Technology to Finishing C. thermocellum Genome Sequences.</title>
        <authorList>
            <person name="Brown S."/>
        </authorList>
    </citation>
    <scope>NUCLEOTIDE SEQUENCE [LARGE SCALE GENOMIC DNA]</scope>
    <source>
        <strain evidence="1 2">AD2</strain>
    </source>
</reference>
<accession>A0AB36THA9</accession>
<sequence>MESVNEEFYSIKVEKVLMGNISSDVFKLTNTEYSKVPFLKSGEIRVLSVNEHNGNYGIARGAYQADSTDYKTLNLLQAKEGYIPAKIIQEFINTGAFIEADKKQKRKTFSESMK</sequence>
<dbReference type="AlphaFoldDB" id="A0AB36THA9"/>
<protein>
    <submittedName>
        <fullName evidence="1">Uncharacterized protein</fullName>
    </submittedName>
</protein>
<dbReference type="EMBL" id="PDBW01000001">
    <property type="protein sequence ID" value="PFH03302.1"/>
    <property type="molecule type" value="Genomic_DNA"/>
</dbReference>
<comment type="caution">
    <text evidence="1">The sequence shown here is derived from an EMBL/GenBank/DDBJ whole genome shotgun (WGS) entry which is preliminary data.</text>
</comment>